<reference evidence="2 3" key="1">
    <citation type="submission" date="2016-07" db="EMBL/GenBank/DDBJ databases">
        <title>Genome analysis of Sphingobacterium siyangense T12B17.</title>
        <authorList>
            <person name="Xu D."/>
            <person name="Su Y."/>
            <person name="Zheng S."/>
        </authorList>
    </citation>
    <scope>NUCLEOTIDE SEQUENCE [LARGE SCALE GENOMIC DNA]</scope>
    <source>
        <strain evidence="2 3">T12B17</strain>
    </source>
</reference>
<name>A0A420GB96_9SPHI</name>
<evidence type="ECO:0000313" key="2">
    <source>
        <dbReference type="EMBL" id="RKF42451.1"/>
    </source>
</evidence>
<protein>
    <submittedName>
        <fullName evidence="2">Uncharacterized protein</fullName>
    </submittedName>
</protein>
<accession>A0A420GB96</accession>
<organism evidence="2 3">
    <name type="scientific">Sphingobacterium siyangense</name>
    <dbReference type="NCBI Taxonomy" id="459529"/>
    <lineage>
        <taxon>Bacteria</taxon>
        <taxon>Pseudomonadati</taxon>
        <taxon>Bacteroidota</taxon>
        <taxon>Sphingobacteriia</taxon>
        <taxon>Sphingobacteriales</taxon>
        <taxon>Sphingobacteriaceae</taxon>
        <taxon>Sphingobacterium</taxon>
    </lineage>
</organism>
<keyword evidence="3" id="KW-1185">Reference proteome</keyword>
<comment type="caution">
    <text evidence="2">The sequence shown here is derived from an EMBL/GenBank/DDBJ whole genome shotgun (WGS) entry which is preliminary data.</text>
</comment>
<sequence>MGFGANFFIIFIFLPLLVILMLCGIFTERRFFGYAILSLIGGAITLFSLSQLFQWIASPKILKKEDYYGTYHIKRDLFPGKQTDWQYDSHNFIIKDNDSIYFNVVNAGKVSKVYKGKIETVIPYESARLKLCMDSPTHHILASDPTVYRSPLGFYLVFYSSKYNNVFFEKD</sequence>
<keyword evidence="1" id="KW-0812">Transmembrane</keyword>
<evidence type="ECO:0000313" key="3">
    <source>
        <dbReference type="Proteomes" id="UP000286402"/>
    </source>
</evidence>
<proteinExistence type="predicted"/>
<dbReference type="Proteomes" id="UP000286402">
    <property type="component" value="Unassembled WGS sequence"/>
</dbReference>
<dbReference type="EMBL" id="MCAQ01000001">
    <property type="protein sequence ID" value="RKF42451.1"/>
    <property type="molecule type" value="Genomic_DNA"/>
</dbReference>
<gene>
    <name evidence="2" type="ORF">BCY89_02960</name>
</gene>
<evidence type="ECO:0000256" key="1">
    <source>
        <dbReference type="SAM" id="Phobius"/>
    </source>
</evidence>
<feature type="transmembrane region" description="Helical" evidence="1">
    <location>
        <begin position="7"/>
        <end position="27"/>
    </location>
</feature>
<feature type="transmembrane region" description="Helical" evidence="1">
    <location>
        <begin position="33"/>
        <end position="53"/>
    </location>
</feature>
<keyword evidence="1" id="KW-1133">Transmembrane helix</keyword>
<keyword evidence="1" id="KW-0472">Membrane</keyword>
<dbReference type="AlphaFoldDB" id="A0A420GB96"/>